<comment type="caution">
    <text evidence="2">The sequence shown here is derived from an EMBL/GenBank/DDBJ whole genome shotgun (WGS) entry which is preliminary data.</text>
</comment>
<name>A0A1E5CME2_9VIBR</name>
<dbReference type="Proteomes" id="UP000094165">
    <property type="component" value="Unassembled WGS sequence"/>
</dbReference>
<dbReference type="EMBL" id="AJYW02000302">
    <property type="protein sequence ID" value="OEE70779.1"/>
    <property type="molecule type" value="Genomic_DNA"/>
</dbReference>
<dbReference type="Pfam" id="PF01206">
    <property type="entry name" value="TusA"/>
    <property type="match status" value="1"/>
</dbReference>
<dbReference type="AlphaFoldDB" id="A0A1E5CME2"/>
<evidence type="ECO:0000259" key="1">
    <source>
        <dbReference type="Pfam" id="PF01206"/>
    </source>
</evidence>
<accession>A0A1E5CME2</accession>
<dbReference type="CDD" id="cd00291">
    <property type="entry name" value="SirA_YedF_YeeD"/>
    <property type="match status" value="1"/>
</dbReference>
<organism evidence="2 3">
    <name type="scientific">Vibrio genomosp. F6 str. FF-238</name>
    <dbReference type="NCBI Taxonomy" id="1191298"/>
    <lineage>
        <taxon>Bacteria</taxon>
        <taxon>Pseudomonadati</taxon>
        <taxon>Pseudomonadota</taxon>
        <taxon>Gammaproteobacteria</taxon>
        <taxon>Vibrionales</taxon>
        <taxon>Vibrionaceae</taxon>
        <taxon>Vibrio</taxon>
    </lineage>
</organism>
<reference evidence="2 3" key="1">
    <citation type="journal article" date="2012" name="Science">
        <title>Ecological populations of bacteria act as socially cohesive units of antibiotic production and resistance.</title>
        <authorList>
            <person name="Cordero O.X."/>
            <person name="Wildschutte H."/>
            <person name="Kirkup B."/>
            <person name="Proehl S."/>
            <person name="Ngo L."/>
            <person name="Hussain F."/>
            <person name="Le Roux F."/>
            <person name="Mincer T."/>
            <person name="Polz M.F."/>
        </authorList>
    </citation>
    <scope>NUCLEOTIDE SEQUENCE [LARGE SCALE GENOMIC DNA]</scope>
    <source>
        <strain evidence="2 3">FF-238</strain>
    </source>
</reference>
<protein>
    <submittedName>
        <fullName evidence="2">Oxidoreductase</fullName>
    </submittedName>
</protein>
<proteinExistence type="predicted"/>
<gene>
    <name evidence="2" type="ORF">A130_08585</name>
</gene>
<dbReference type="SUPFAM" id="SSF64307">
    <property type="entry name" value="SirA-like"/>
    <property type="match status" value="1"/>
</dbReference>
<dbReference type="InterPro" id="IPR001455">
    <property type="entry name" value="TusA-like"/>
</dbReference>
<keyword evidence="3" id="KW-1185">Reference proteome</keyword>
<dbReference type="RefSeq" id="WP_017054238.1">
    <property type="nucleotide sequence ID" value="NZ_AJYW02000302.1"/>
</dbReference>
<evidence type="ECO:0000313" key="2">
    <source>
        <dbReference type="EMBL" id="OEE70779.1"/>
    </source>
</evidence>
<dbReference type="Gene3D" id="3.30.110.40">
    <property type="entry name" value="TusA-like domain"/>
    <property type="match status" value="1"/>
</dbReference>
<evidence type="ECO:0000313" key="3">
    <source>
        <dbReference type="Proteomes" id="UP000094165"/>
    </source>
</evidence>
<feature type="domain" description="UPF0033" evidence="1">
    <location>
        <begin position="5"/>
        <end position="70"/>
    </location>
</feature>
<sequence>MEPNILDLREERCPMALLLAKRRAILLQEGESLSIQISDTSSMQDIVSFLRLKQFDIESVAHRSFYTITVLKQG</sequence>
<dbReference type="InterPro" id="IPR036868">
    <property type="entry name" value="TusA-like_sf"/>
</dbReference>